<dbReference type="FunFam" id="1.20.1070.10:FF:000723">
    <property type="entry name" value="Uncharacterized protein"/>
    <property type="match status" value="1"/>
</dbReference>
<keyword evidence="7" id="KW-0325">Glycoprotein</keyword>
<evidence type="ECO:0000259" key="10">
    <source>
        <dbReference type="PROSITE" id="PS50262"/>
    </source>
</evidence>
<evidence type="ECO:0000256" key="7">
    <source>
        <dbReference type="ARBA" id="ARBA00023180"/>
    </source>
</evidence>
<feature type="non-terminal residue" evidence="11">
    <location>
        <position position="320"/>
    </location>
</feature>
<reference evidence="11" key="1">
    <citation type="journal article" date="2021" name="Cell">
        <title>Tracing the genetic footprints of vertebrate landing in non-teleost ray-finned fishes.</title>
        <authorList>
            <person name="Bi X."/>
            <person name="Wang K."/>
            <person name="Yang L."/>
            <person name="Pan H."/>
            <person name="Jiang H."/>
            <person name="Wei Q."/>
            <person name="Fang M."/>
            <person name="Yu H."/>
            <person name="Zhu C."/>
            <person name="Cai Y."/>
            <person name="He Y."/>
            <person name="Gan X."/>
            <person name="Zeng H."/>
            <person name="Yu D."/>
            <person name="Zhu Y."/>
            <person name="Jiang H."/>
            <person name="Qiu Q."/>
            <person name="Yang H."/>
            <person name="Zhang Y.E."/>
            <person name="Wang W."/>
            <person name="Zhu M."/>
            <person name="He S."/>
            <person name="Zhang G."/>
        </authorList>
    </citation>
    <scope>NUCLEOTIDE SEQUENCE</scope>
    <source>
        <strain evidence="11">Allg_001</strain>
    </source>
</reference>
<comment type="caution">
    <text evidence="11">The sequence shown here is derived from an EMBL/GenBank/DDBJ whole genome shotgun (WGS) entry which is preliminary data.</text>
</comment>
<feature type="transmembrane region" description="Helical" evidence="9">
    <location>
        <begin position="76"/>
        <end position="101"/>
    </location>
</feature>
<name>A0A8J7T9B9_ATRSP</name>
<feature type="non-terminal residue" evidence="11">
    <location>
        <position position="1"/>
    </location>
</feature>
<dbReference type="GO" id="GO:0035025">
    <property type="term" value="P:positive regulation of Rho protein signal transduction"/>
    <property type="evidence" value="ECO:0007669"/>
    <property type="project" value="TreeGrafter"/>
</dbReference>
<organism evidence="11 12">
    <name type="scientific">Atractosteus spatula</name>
    <name type="common">Alligator gar</name>
    <name type="synonym">Lepisosteus spatula</name>
    <dbReference type="NCBI Taxonomy" id="7917"/>
    <lineage>
        <taxon>Eukaryota</taxon>
        <taxon>Metazoa</taxon>
        <taxon>Chordata</taxon>
        <taxon>Craniata</taxon>
        <taxon>Vertebrata</taxon>
        <taxon>Euteleostomi</taxon>
        <taxon>Actinopterygii</taxon>
        <taxon>Neopterygii</taxon>
        <taxon>Holostei</taxon>
        <taxon>Semionotiformes</taxon>
        <taxon>Lepisosteidae</taxon>
        <taxon>Atractosteus</taxon>
    </lineage>
</organism>
<dbReference type="PANTHER" id="PTHR24232">
    <property type="entry name" value="G-PROTEIN COUPLED RECEPTOR"/>
    <property type="match status" value="1"/>
</dbReference>
<evidence type="ECO:0000256" key="9">
    <source>
        <dbReference type="SAM" id="Phobius"/>
    </source>
</evidence>
<keyword evidence="3 9" id="KW-1133">Transmembrane helix</keyword>
<dbReference type="InterPro" id="IPR000276">
    <property type="entry name" value="GPCR_Rhodpsn"/>
</dbReference>
<keyword evidence="8" id="KW-0807">Transducer</keyword>
<feature type="transmembrane region" description="Helical" evidence="9">
    <location>
        <begin position="42"/>
        <end position="64"/>
    </location>
</feature>
<dbReference type="Gene3D" id="1.20.1070.10">
    <property type="entry name" value="Rhodopsin 7-helix transmembrane proteins"/>
    <property type="match status" value="1"/>
</dbReference>
<feature type="transmembrane region" description="Helical" evidence="9">
    <location>
        <begin position="252"/>
        <end position="271"/>
    </location>
</feature>
<evidence type="ECO:0000256" key="3">
    <source>
        <dbReference type="ARBA" id="ARBA00022989"/>
    </source>
</evidence>
<dbReference type="PANTHER" id="PTHR24232:SF107">
    <property type="entry name" value="HYDROXYCARBOXYLIC ACID RECEPTOR 2-LIKE"/>
    <property type="match status" value="1"/>
</dbReference>
<keyword evidence="6" id="KW-0675">Receptor</keyword>
<evidence type="ECO:0000256" key="6">
    <source>
        <dbReference type="ARBA" id="ARBA00023170"/>
    </source>
</evidence>
<dbReference type="Proteomes" id="UP000736164">
    <property type="component" value="Unassembled WGS sequence"/>
</dbReference>
<keyword evidence="5 9" id="KW-0472">Membrane</keyword>
<evidence type="ECO:0000256" key="1">
    <source>
        <dbReference type="ARBA" id="ARBA00004141"/>
    </source>
</evidence>
<evidence type="ECO:0000256" key="2">
    <source>
        <dbReference type="ARBA" id="ARBA00022692"/>
    </source>
</evidence>
<evidence type="ECO:0000313" key="11">
    <source>
        <dbReference type="EMBL" id="MBN3314838.1"/>
    </source>
</evidence>
<dbReference type="SUPFAM" id="SSF81321">
    <property type="entry name" value="Family A G protein-coupled receptor-like"/>
    <property type="match status" value="1"/>
</dbReference>
<feature type="transmembrane region" description="Helical" evidence="9">
    <location>
        <begin position="225"/>
        <end position="246"/>
    </location>
</feature>
<dbReference type="GO" id="GO:0005886">
    <property type="term" value="C:plasma membrane"/>
    <property type="evidence" value="ECO:0007669"/>
    <property type="project" value="TreeGrafter"/>
</dbReference>
<evidence type="ECO:0000256" key="8">
    <source>
        <dbReference type="ARBA" id="ARBA00023224"/>
    </source>
</evidence>
<feature type="transmembrane region" description="Helical" evidence="9">
    <location>
        <begin position="183"/>
        <end position="205"/>
    </location>
</feature>
<dbReference type="PRINTS" id="PR00237">
    <property type="entry name" value="GPCRRHODOPSN"/>
</dbReference>
<keyword evidence="2 9" id="KW-0812">Transmembrane</keyword>
<gene>
    <name evidence="11" type="primary">Gpr4_2</name>
    <name evidence="11" type="ORF">GTO95_0004654</name>
</gene>
<keyword evidence="4" id="KW-0297">G-protein coupled receptor</keyword>
<dbReference type="InterPro" id="IPR017452">
    <property type="entry name" value="GPCR_Rhodpsn_7TM"/>
</dbReference>
<evidence type="ECO:0000313" key="12">
    <source>
        <dbReference type="Proteomes" id="UP000736164"/>
    </source>
</evidence>
<dbReference type="EMBL" id="JAAWVO010018031">
    <property type="protein sequence ID" value="MBN3314838.1"/>
    <property type="molecule type" value="Genomic_DNA"/>
</dbReference>
<accession>A0A8J7T9B9</accession>
<dbReference type="GO" id="GO:0007200">
    <property type="term" value="P:phospholipase C-activating G protein-coupled receptor signaling pathway"/>
    <property type="evidence" value="ECO:0007669"/>
    <property type="project" value="TreeGrafter"/>
</dbReference>
<protein>
    <submittedName>
        <fullName evidence="11">GPR4 protein</fullName>
    </submittedName>
</protein>
<feature type="transmembrane region" description="Helical" evidence="9">
    <location>
        <begin position="121"/>
        <end position="140"/>
    </location>
</feature>
<sequence>MTHSSYSNSTSSFNNSQINASGNIWEPFDGCEEMPAGLLFDLGVQIFNVFLGIPANIMVMWLLLKHKNESSTSDIFIFNLAVLDGLFGCMIPLGLINIYVLQSNDAKAAQRFAYGIKDMGSPLFLSCICLDRYIAVLHPIAFTGLKDHKYRAGLSVVVLAITLAYSITKAFKGTEIENFDKIFTASILASFAFMIFCNISILWALKRSGPGKDEMHPMKKKAFKIVLSILATIVFNYLPPVALFPFQKYYDASAFTCYIVPVVFSFVNISSSTQPLLYLSRVENKLPCLLHSNSKMCCSAQSLCLQLQPSRMRKLSVSMP</sequence>
<dbReference type="Pfam" id="PF00001">
    <property type="entry name" value="7tm_1"/>
    <property type="match status" value="1"/>
</dbReference>
<evidence type="ECO:0000256" key="4">
    <source>
        <dbReference type="ARBA" id="ARBA00023040"/>
    </source>
</evidence>
<dbReference type="AlphaFoldDB" id="A0A8J7T9B9"/>
<dbReference type="PROSITE" id="PS50262">
    <property type="entry name" value="G_PROTEIN_RECEP_F1_2"/>
    <property type="match status" value="1"/>
</dbReference>
<comment type="subcellular location">
    <subcellularLocation>
        <location evidence="1">Membrane</location>
        <topology evidence="1">Multi-pass membrane protein</topology>
    </subcellularLocation>
</comment>
<keyword evidence="12" id="KW-1185">Reference proteome</keyword>
<dbReference type="GO" id="GO:0004930">
    <property type="term" value="F:G protein-coupled receptor activity"/>
    <property type="evidence" value="ECO:0007669"/>
    <property type="project" value="UniProtKB-KW"/>
</dbReference>
<proteinExistence type="predicted"/>
<feature type="domain" description="G-protein coupled receptors family 1 profile" evidence="10">
    <location>
        <begin position="55"/>
        <end position="278"/>
    </location>
</feature>
<feature type="transmembrane region" description="Helical" evidence="9">
    <location>
        <begin position="152"/>
        <end position="171"/>
    </location>
</feature>
<evidence type="ECO:0000256" key="5">
    <source>
        <dbReference type="ARBA" id="ARBA00023136"/>
    </source>
</evidence>